<reference evidence="1 2" key="1">
    <citation type="submission" date="2016-10" db="EMBL/GenBank/DDBJ databases">
        <authorList>
            <person name="de Groot N.N."/>
        </authorList>
    </citation>
    <scope>NUCLEOTIDE SEQUENCE [LARGE SCALE GENOMIC DNA]</scope>
    <source>
        <strain evidence="1 2">DSM 6059</strain>
    </source>
</reference>
<proteinExistence type="predicted"/>
<dbReference type="AlphaFoldDB" id="A0A1I1Q9K6"/>
<name>A0A1I1Q9K6_9GAMM</name>
<dbReference type="OrthoDB" id="8212120at2"/>
<keyword evidence="2" id="KW-1185">Reference proteome</keyword>
<dbReference type="EMBL" id="FOLO01000038">
    <property type="protein sequence ID" value="SFD16528.1"/>
    <property type="molecule type" value="Genomic_DNA"/>
</dbReference>
<dbReference type="Pfam" id="PF25691">
    <property type="entry name" value="BW3TFN"/>
    <property type="match status" value="1"/>
</dbReference>
<sequence length="160" mass="17865">MAILTQSGRTALAKSIASQPIYMGWGKGQSEWGESPPQESITSDKLLDAVGYRKATTVAYCQLADDGDIELATGRFKLSDVPTNHLYFKFNYDFEDALGETLKEVSVMVGTEPLDNSPDGQRYFTPEQVKSTGTLLLLEHRRPLFRDQGVRESFEFVVSF</sequence>
<dbReference type="RefSeq" id="WP_091988074.1">
    <property type="nucleotide sequence ID" value="NZ_FOLO01000038.1"/>
</dbReference>
<evidence type="ECO:0000313" key="2">
    <source>
        <dbReference type="Proteomes" id="UP000198862"/>
    </source>
</evidence>
<accession>A0A1I1Q9K6</accession>
<dbReference type="STRING" id="1123010.SAMN02745724_03717"/>
<dbReference type="InterPro" id="IPR058040">
    <property type="entry name" value="BW3TFN"/>
</dbReference>
<organism evidence="1 2">
    <name type="scientific">Pseudoalteromonas denitrificans DSM 6059</name>
    <dbReference type="NCBI Taxonomy" id="1123010"/>
    <lineage>
        <taxon>Bacteria</taxon>
        <taxon>Pseudomonadati</taxon>
        <taxon>Pseudomonadota</taxon>
        <taxon>Gammaproteobacteria</taxon>
        <taxon>Alteromonadales</taxon>
        <taxon>Pseudoalteromonadaceae</taxon>
        <taxon>Pseudoalteromonas</taxon>
    </lineage>
</organism>
<evidence type="ECO:0000313" key="1">
    <source>
        <dbReference type="EMBL" id="SFD16528.1"/>
    </source>
</evidence>
<protein>
    <submittedName>
        <fullName evidence="1">Uncharacterized protein</fullName>
    </submittedName>
</protein>
<dbReference type="Proteomes" id="UP000198862">
    <property type="component" value="Unassembled WGS sequence"/>
</dbReference>
<gene>
    <name evidence="1" type="ORF">SAMN02745724_03717</name>
</gene>